<accession>A0A8C2TTJ6</accession>
<dbReference type="InterPro" id="IPR013787">
    <property type="entry name" value="S100_Ca-bd_sub"/>
</dbReference>
<dbReference type="GO" id="GO:0051896">
    <property type="term" value="P:regulation of phosphatidylinositol 3-kinase/protein kinase B signal transduction"/>
    <property type="evidence" value="ECO:0007669"/>
    <property type="project" value="TreeGrafter"/>
</dbReference>
<dbReference type="AlphaFoldDB" id="A0A8C2TTJ6"/>
<proteinExistence type="predicted"/>
<dbReference type="InterPro" id="IPR034325">
    <property type="entry name" value="S-100_dom"/>
</dbReference>
<keyword evidence="4" id="KW-1185">Reference proteome</keyword>
<dbReference type="PROSITE" id="PS50222">
    <property type="entry name" value="EF_HAND_2"/>
    <property type="match status" value="1"/>
</dbReference>
<organism evidence="3 4">
    <name type="scientific">Coturnix japonica</name>
    <name type="common">Japanese quail</name>
    <name type="synonym">Coturnix coturnix japonica</name>
    <dbReference type="NCBI Taxonomy" id="93934"/>
    <lineage>
        <taxon>Eukaryota</taxon>
        <taxon>Metazoa</taxon>
        <taxon>Chordata</taxon>
        <taxon>Craniata</taxon>
        <taxon>Vertebrata</taxon>
        <taxon>Euteleostomi</taxon>
        <taxon>Archelosauria</taxon>
        <taxon>Archosauria</taxon>
        <taxon>Dinosauria</taxon>
        <taxon>Saurischia</taxon>
        <taxon>Theropoda</taxon>
        <taxon>Coelurosauria</taxon>
        <taxon>Aves</taxon>
        <taxon>Neognathae</taxon>
        <taxon>Galloanserae</taxon>
        <taxon>Galliformes</taxon>
        <taxon>Phasianidae</taxon>
        <taxon>Perdicinae</taxon>
        <taxon>Coturnix</taxon>
    </lineage>
</organism>
<reference evidence="3" key="1">
    <citation type="submission" date="2015-11" db="EMBL/GenBank/DDBJ databases">
        <authorList>
            <consortium name="International Coturnix japonica Genome Analysis Consortium"/>
            <person name="Warren W."/>
            <person name="Burt D.W."/>
            <person name="Antin P.B."/>
            <person name="Lanford R."/>
            <person name="Gros J."/>
            <person name="Wilson R.K."/>
        </authorList>
    </citation>
    <scope>NUCLEOTIDE SEQUENCE [LARGE SCALE GENOMIC DNA]</scope>
</reference>
<dbReference type="GO" id="GO:0046914">
    <property type="term" value="F:transition metal ion binding"/>
    <property type="evidence" value="ECO:0007669"/>
    <property type="project" value="InterPro"/>
</dbReference>
<evidence type="ECO:0000259" key="2">
    <source>
        <dbReference type="PROSITE" id="PS50222"/>
    </source>
</evidence>
<dbReference type="GO" id="GO:1902808">
    <property type="term" value="P:positive regulation of cell cycle G1/S phase transition"/>
    <property type="evidence" value="ECO:0007669"/>
    <property type="project" value="TreeGrafter"/>
</dbReference>
<dbReference type="GO" id="GO:0048306">
    <property type="term" value="F:calcium-dependent protein binding"/>
    <property type="evidence" value="ECO:0007669"/>
    <property type="project" value="TreeGrafter"/>
</dbReference>
<protein>
    <recommendedName>
        <fullName evidence="2">EF-hand domain-containing protein</fullName>
    </recommendedName>
</protein>
<feature type="domain" description="EF-hand" evidence="2">
    <location>
        <begin position="49"/>
        <end position="84"/>
    </location>
</feature>
<evidence type="ECO:0000313" key="3">
    <source>
        <dbReference type="Ensembl" id="ENSCJPP00005017189.1"/>
    </source>
</evidence>
<name>A0A8C2TTJ6_COTJA</name>
<feature type="region of interest" description="Disordered" evidence="1">
    <location>
        <begin position="100"/>
        <end position="277"/>
    </location>
</feature>
<dbReference type="Proteomes" id="UP000694412">
    <property type="component" value="Chromosome 25"/>
</dbReference>
<dbReference type="Pfam" id="PF01023">
    <property type="entry name" value="S_100"/>
    <property type="match status" value="1"/>
</dbReference>
<dbReference type="GO" id="GO:0005509">
    <property type="term" value="F:calcium ion binding"/>
    <property type="evidence" value="ECO:0007669"/>
    <property type="project" value="InterPro"/>
</dbReference>
<dbReference type="PANTHER" id="PTHR11639">
    <property type="entry name" value="S100 CALCIUM-BINDING PROTEIN"/>
    <property type="match status" value="1"/>
</dbReference>
<reference evidence="3" key="3">
    <citation type="submission" date="2025-09" db="UniProtKB">
        <authorList>
            <consortium name="Ensembl"/>
        </authorList>
    </citation>
    <scope>IDENTIFICATION</scope>
</reference>
<dbReference type="InterPro" id="IPR011992">
    <property type="entry name" value="EF-hand-dom_pair"/>
</dbReference>
<feature type="compositionally biased region" description="Basic and acidic residues" evidence="1">
    <location>
        <begin position="127"/>
        <end position="162"/>
    </location>
</feature>
<reference evidence="3" key="2">
    <citation type="submission" date="2025-08" db="UniProtKB">
        <authorList>
            <consortium name="Ensembl"/>
        </authorList>
    </citation>
    <scope>IDENTIFICATION</scope>
</reference>
<dbReference type="PANTHER" id="PTHR11639:SF26">
    <property type="entry name" value="CORNULIN"/>
    <property type="match status" value="1"/>
</dbReference>
<dbReference type="Ensembl" id="ENSCJPT00005024011.1">
    <property type="protein sequence ID" value="ENSCJPP00005017189.1"/>
    <property type="gene ID" value="ENSCJPG00005014062.1"/>
</dbReference>
<feature type="compositionally biased region" description="Basic and acidic residues" evidence="1">
    <location>
        <begin position="202"/>
        <end position="229"/>
    </location>
</feature>
<dbReference type="GO" id="GO:0071345">
    <property type="term" value="P:cellular response to cytokine stimulus"/>
    <property type="evidence" value="ECO:0007669"/>
    <property type="project" value="TreeGrafter"/>
</dbReference>
<dbReference type="Gene3D" id="1.10.238.10">
    <property type="entry name" value="EF-hand"/>
    <property type="match status" value="1"/>
</dbReference>
<dbReference type="SUPFAM" id="SSF47473">
    <property type="entry name" value="EF-hand"/>
    <property type="match status" value="1"/>
</dbReference>
<dbReference type="InterPro" id="IPR002048">
    <property type="entry name" value="EF_hand_dom"/>
</dbReference>
<dbReference type="SMART" id="SM01394">
    <property type="entry name" value="S_100"/>
    <property type="match status" value="1"/>
</dbReference>
<feature type="compositionally biased region" description="Polar residues" evidence="1">
    <location>
        <begin position="246"/>
        <end position="256"/>
    </location>
</feature>
<sequence length="277" mass="32179">MSHFLDSVSTIITVFYQHAKEDGDQSKLNRRKMKEFIQKEFADAIANPHDPQTIDKILQFLEWDGDGEIDFNEFLLLVFRVAKACYWYLSKTIREPEIKNRGSRQQLQEEEPQTHPPYIPEPQQDTRVQDLEIREETGSHRQQRNTESRADARQSSRPREMIPQEYEEQSQEPCDQGSSRRRVKEGAQQTSAPELDGDASQDEPREDRRDHQISQEAESRGNKNREAKSRPPPAQAPELQEENSKRSSQQENTTQPQHEEECSPMAPQAPRDEAKAL</sequence>
<evidence type="ECO:0000256" key="1">
    <source>
        <dbReference type="SAM" id="MobiDB-lite"/>
    </source>
</evidence>
<dbReference type="GeneTree" id="ENSGT01150000287321"/>
<dbReference type="CDD" id="cd00213">
    <property type="entry name" value="S-100"/>
    <property type="match status" value="1"/>
</dbReference>
<evidence type="ECO:0000313" key="4">
    <source>
        <dbReference type="Proteomes" id="UP000694412"/>
    </source>
</evidence>
<dbReference type="GO" id="GO:0005615">
    <property type="term" value="C:extracellular space"/>
    <property type="evidence" value="ECO:0007669"/>
    <property type="project" value="TreeGrafter"/>
</dbReference>